<keyword evidence="2" id="KW-0238">DNA-binding</keyword>
<feature type="domain" description="HTH asnC-type" evidence="4">
    <location>
        <begin position="1"/>
        <end position="62"/>
    </location>
</feature>
<name>A0ABQ5LV07_9RHOB</name>
<dbReference type="InterPro" id="IPR000485">
    <property type="entry name" value="AsnC-type_HTH_dom"/>
</dbReference>
<dbReference type="PROSITE" id="PS50956">
    <property type="entry name" value="HTH_ASNC_2"/>
    <property type="match status" value="1"/>
</dbReference>
<gene>
    <name evidence="5" type="ORF">STA1M1_20300</name>
</gene>
<dbReference type="InterPro" id="IPR036390">
    <property type="entry name" value="WH_DNA-bd_sf"/>
</dbReference>
<dbReference type="SUPFAM" id="SSF46785">
    <property type="entry name" value="Winged helix' DNA-binding domain"/>
    <property type="match status" value="1"/>
</dbReference>
<organism evidence="5 6">
    <name type="scientific">Sinisalibacter aestuarii</name>
    <dbReference type="NCBI Taxonomy" id="2949426"/>
    <lineage>
        <taxon>Bacteria</taxon>
        <taxon>Pseudomonadati</taxon>
        <taxon>Pseudomonadota</taxon>
        <taxon>Alphaproteobacteria</taxon>
        <taxon>Rhodobacterales</taxon>
        <taxon>Roseobacteraceae</taxon>
        <taxon>Sinisalibacter</taxon>
    </lineage>
</organism>
<dbReference type="Proteomes" id="UP001144205">
    <property type="component" value="Unassembled WGS sequence"/>
</dbReference>
<accession>A0ABQ5LV07</accession>
<sequence length="153" mass="16420">MDEIDRKICELVQADAKRSTAQLAEAVGLPLSTTADRLKRLQATGAVSGWHAALDPKALGVPLCAFVLVDMEFEGEAQAAQAIAARPEVLELHHISGAHSYLMKLRLADMASMQRFLAEAVKPLPAVTRTETIFALDTLKETAALPVAETADD</sequence>
<evidence type="ECO:0000259" key="4">
    <source>
        <dbReference type="PROSITE" id="PS50956"/>
    </source>
</evidence>
<dbReference type="Gene3D" id="3.30.70.920">
    <property type="match status" value="1"/>
</dbReference>
<reference evidence="5" key="1">
    <citation type="journal article" date="2023" name="Int. J. Syst. Evol. Microbiol.">
        <title>Sinisalibacter aestuarii sp. nov., isolated from estuarine sediment of the Arakawa River.</title>
        <authorList>
            <person name="Arafat S.T."/>
            <person name="Hirano S."/>
            <person name="Sato A."/>
            <person name="Takeuchi K."/>
            <person name="Yasuda T."/>
            <person name="Terahara T."/>
            <person name="Hamada M."/>
            <person name="Kobayashi T."/>
        </authorList>
    </citation>
    <scope>NUCLEOTIDE SEQUENCE</scope>
    <source>
        <strain evidence="5">B-399</strain>
    </source>
</reference>
<comment type="caution">
    <text evidence="5">The sequence shown here is derived from an EMBL/GenBank/DDBJ whole genome shotgun (WGS) entry which is preliminary data.</text>
</comment>
<evidence type="ECO:0000256" key="2">
    <source>
        <dbReference type="ARBA" id="ARBA00023125"/>
    </source>
</evidence>
<dbReference type="InterPro" id="IPR019888">
    <property type="entry name" value="Tscrpt_reg_AsnC-like"/>
</dbReference>
<dbReference type="SMART" id="SM00344">
    <property type="entry name" value="HTH_ASNC"/>
    <property type="match status" value="1"/>
</dbReference>
<dbReference type="RefSeq" id="WP_281842208.1">
    <property type="nucleotide sequence ID" value="NZ_BROH01000005.1"/>
</dbReference>
<dbReference type="Gene3D" id="1.10.10.10">
    <property type="entry name" value="Winged helix-like DNA-binding domain superfamily/Winged helix DNA-binding domain"/>
    <property type="match status" value="1"/>
</dbReference>
<dbReference type="PANTHER" id="PTHR30154:SF34">
    <property type="entry name" value="TRANSCRIPTIONAL REGULATOR AZLB"/>
    <property type="match status" value="1"/>
</dbReference>
<keyword evidence="3" id="KW-0804">Transcription</keyword>
<dbReference type="InterPro" id="IPR011008">
    <property type="entry name" value="Dimeric_a/b-barrel"/>
</dbReference>
<dbReference type="InterPro" id="IPR036388">
    <property type="entry name" value="WH-like_DNA-bd_sf"/>
</dbReference>
<proteinExistence type="predicted"/>
<keyword evidence="6" id="KW-1185">Reference proteome</keyword>
<dbReference type="PANTHER" id="PTHR30154">
    <property type="entry name" value="LEUCINE-RESPONSIVE REGULATORY PROTEIN"/>
    <property type="match status" value="1"/>
</dbReference>
<protein>
    <submittedName>
        <fullName evidence="5">Transcriptional regulator</fullName>
    </submittedName>
</protein>
<evidence type="ECO:0000313" key="5">
    <source>
        <dbReference type="EMBL" id="GKY88161.1"/>
    </source>
</evidence>
<evidence type="ECO:0000313" key="6">
    <source>
        <dbReference type="Proteomes" id="UP001144205"/>
    </source>
</evidence>
<dbReference type="PRINTS" id="PR00033">
    <property type="entry name" value="HTHASNC"/>
</dbReference>
<dbReference type="SUPFAM" id="SSF54909">
    <property type="entry name" value="Dimeric alpha+beta barrel"/>
    <property type="match status" value="1"/>
</dbReference>
<dbReference type="Pfam" id="PF01037">
    <property type="entry name" value="AsnC_trans_reg"/>
    <property type="match status" value="1"/>
</dbReference>
<evidence type="ECO:0000256" key="3">
    <source>
        <dbReference type="ARBA" id="ARBA00023163"/>
    </source>
</evidence>
<evidence type="ECO:0000256" key="1">
    <source>
        <dbReference type="ARBA" id="ARBA00023015"/>
    </source>
</evidence>
<keyword evidence="1" id="KW-0805">Transcription regulation</keyword>
<dbReference type="InterPro" id="IPR019887">
    <property type="entry name" value="Tscrpt_reg_AsnC/Lrp_C"/>
</dbReference>
<dbReference type="EMBL" id="BROH01000005">
    <property type="protein sequence ID" value="GKY88161.1"/>
    <property type="molecule type" value="Genomic_DNA"/>
</dbReference>
<dbReference type="Pfam" id="PF13404">
    <property type="entry name" value="HTH_AsnC-type"/>
    <property type="match status" value="1"/>
</dbReference>